<dbReference type="InterPro" id="IPR005531">
    <property type="entry name" value="Asp23"/>
</dbReference>
<dbReference type="Pfam" id="PF03780">
    <property type="entry name" value="Asp23"/>
    <property type="match status" value="1"/>
</dbReference>
<dbReference type="RefSeq" id="WP_091625015.1">
    <property type="nucleotide sequence ID" value="NZ_FOEF01000019.1"/>
</dbReference>
<dbReference type="AlphaFoldDB" id="A0A1H8YIX8"/>
<comment type="similarity">
    <text evidence="1">Belongs to the asp23 family.</text>
</comment>
<evidence type="ECO:0000256" key="1">
    <source>
        <dbReference type="ARBA" id="ARBA00005721"/>
    </source>
</evidence>
<sequence length="128" mass="13287">MTVEAEYVIADPVVASVAARAALATPGVVRLEPGLVGLVTAWTRAARQRWKGLDPAPADGVRVRSADGRLTVQVDLVTSGVDQAAAVGRAVQRSVTRVVAEQTGLAVTEVLVSVLDIDPVAPIEPEGR</sequence>
<keyword evidence="3" id="KW-1185">Reference proteome</keyword>
<reference evidence="2 3" key="1">
    <citation type="submission" date="2016-10" db="EMBL/GenBank/DDBJ databases">
        <authorList>
            <person name="de Groot N.N."/>
        </authorList>
    </citation>
    <scope>NUCLEOTIDE SEQUENCE [LARGE SCALE GENOMIC DNA]</scope>
    <source>
        <strain evidence="2 3">DSM 44993</strain>
    </source>
</reference>
<organism evidence="2 3">
    <name type="scientific">Amycolatopsis saalfeldensis</name>
    <dbReference type="NCBI Taxonomy" id="394193"/>
    <lineage>
        <taxon>Bacteria</taxon>
        <taxon>Bacillati</taxon>
        <taxon>Actinomycetota</taxon>
        <taxon>Actinomycetes</taxon>
        <taxon>Pseudonocardiales</taxon>
        <taxon>Pseudonocardiaceae</taxon>
        <taxon>Amycolatopsis</taxon>
    </lineage>
</organism>
<protein>
    <submittedName>
        <fullName evidence="2">Uncharacterized conserved protein YloU, alkaline shock protein (Asp23) family</fullName>
    </submittedName>
</protein>
<dbReference type="OrthoDB" id="4570226at2"/>
<dbReference type="Proteomes" id="UP000198582">
    <property type="component" value="Unassembled WGS sequence"/>
</dbReference>
<evidence type="ECO:0000313" key="2">
    <source>
        <dbReference type="EMBL" id="SEP52164.1"/>
    </source>
</evidence>
<evidence type="ECO:0000313" key="3">
    <source>
        <dbReference type="Proteomes" id="UP000198582"/>
    </source>
</evidence>
<proteinExistence type="inferred from homology"/>
<accession>A0A1H8YIX8</accession>
<dbReference type="STRING" id="394193.SAMN04489732_11946"/>
<gene>
    <name evidence="2" type="ORF">SAMN04489732_11946</name>
</gene>
<name>A0A1H8YIX8_9PSEU</name>
<dbReference type="EMBL" id="FOEF01000019">
    <property type="protein sequence ID" value="SEP52164.1"/>
    <property type="molecule type" value="Genomic_DNA"/>
</dbReference>